<name>A0A563DR97_9MICO</name>
<dbReference type="OrthoDB" id="5953925at2"/>
<dbReference type="SUPFAM" id="SSF101386">
    <property type="entry name" value="all-alpha NTP pyrophosphatases"/>
    <property type="match status" value="1"/>
</dbReference>
<dbReference type="AlphaFoldDB" id="A0A563DR97"/>
<keyword evidence="1" id="KW-0378">Hydrolase</keyword>
<sequence length="106" mass="11772">MQALARQVRGRFARFEQDRYGRSWTPAEVMLGFVGDVGDLSKLVQGKSGVRAASDLDAKVAHELADCFWSVLTLADCYGVDLAQAFNSTMADINRWLDEQDKPSET</sequence>
<evidence type="ECO:0000313" key="1">
    <source>
        <dbReference type="EMBL" id="TWP32745.1"/>
    </source>
</evidence>
<dbReference type="Proteomes" id="UP000320244">
    <property type="component" value="Unassembled WGS sequence"/>
</dbReference>
<proteinExistence type="predicted"/>
<dbReference type="GO" id="GO:0016787">
    <property type="term" value="F:hydrolase activity"/>
    <property type="evidence" value="ECO:0007669"/>
    <property type="project" value="UniProtKB-KW"/>
</dbReference>
<reference evidence="1 2" key="1">
    <citation type="submission" date="2019-05" db="EMBL/GenBank/DDBJ databases">
        <authorList>
            <person name="Lee S.D."/>
        </authorList>
    </citation>
    <scope>NUCLEOTIDE SEQUENCE [LARGE SCALE GENOMIC DNA]</scope>
    <source>
        <strain evidence="1 2">C5-26</strain>
    </source>
</reference>
<organism evidence="1 2">
    <name type="scientific">Leekyejoonella antrihumi</name>
    <dbReference type="NCBI Taxonomy" id="1660198"/>
    <lineage>
        <taxon>Bacteria</taxon>
        <taxon>Bacillati</taxon>
        <taxon>Actinomycetota</taxon>
        <taxon>Actinomycetes</taxon>
        <taxon>Micrococcales</taxon>
        <taxon>Dermacoccaceae</taxon>
        <taxon>Leekyejoonella</taxon>
    </lineage>
</organism>
<dbReference type="RefSeq" id="WP_146321052.1">
    <property type="nucleotide sequence ID" value="NZ_VCQV01000059.1"/>
</dbReference>
<dbReference type="EMBL" id="VCQV01000059">
    <property type="protein sequence ID" value="TWP32745.1"/>
    <property type="molecule type" value="Genomic_DNA"/>
</dbReference>
<keyword evidence="2" id="KW-1185">Reference proteome</keyword>
<evidence type="ECO:0000313" key="2">
    <source>
        <dbReference type="Proteomes" id="UP000320244"/>
    </source>
</evidence>
<dbReference type="Gene3D" id="1.10.287.1080">
    <property type="entry name" value="MazG-like"/>
    <property type="match status" value="1"/>
</dbReference>
<accession>A0A563DR97</accession>
<gene>
    <name evidence="1" type="ORF">FGL98_23415</name>
</gene>
<comment type="caution">
    <text evidence="1">The sequence shown here is derived from an EMBL/GenBank/DDBJ whole genome shotgun (WGS) entry which is preliminary data.</text>
</comment>
<protein>
    <submittedName>
        <fullName evidence="1">Nucleotide pyrophosphohydrolase</fullName>
    </submittedName>
</protein>
<reference evidence="1 2" key="2">
    <citation type="submission" date="2019-08" db="EMBL/GenBank/DDBJ databases">
        <title>Jejuicoccus antrihumi gen. nov., sp. nov., a new member of the family Dermacoccaceae isolated from a cave.</title>
        <authorList>
            <person name="Schumann P."/>
            <person name="Kim I.S."/>
        </authorList>
    </citation>
    <scope>NUCLEOTIDE SEQUENCE [LARGE SCALE GENOMIC DNA]</scope>
    <source>
        <strain evidence="1 2">C5-26</strain>
    </source>
</reference>